<dbReference type="AlphaFoldDB" id="A0A7W0HRN1"/>
<keyword evidence="2" id="KW-0547">Nucleotide-binding</keyword>
<reference evidence="5 6" key="1">
    <citation type="submission" date="2020-07" db="EMBL/GenBank/DDBJ databases">
        <title>Genomic Encyclopedia of Type Strains, Phase IV (KMG-IV): sequencing the most valuable type-strain genomes for metagenomic binning, comparative biology and taxonomic classification.</title>
        <authorList>
            <person name="Goeker M."/>
        </authorList>
    </citation>
    <scope>NUCLEOTIDE SEQUENCE [LARGE SCALE GENOMIC DNA]</scope>
    <source>
        <strain evidence="5 6">DSM 45533</strain>
    </source>
</reference>
<keyword evidence="6" id="KW-1185">Reference proteome</keyword>
<protein>
    <submittedName>
        <fullName evidence="5">Arginyl-tRNA synthetase</fullName>
        <ecNumber evidence="5">6.1.1.19</ecNumber>
    </submittedName>
</protein>
<evidence type="ECO:0000259" key="4">
    <source>
        <dbReference type="SMART" id="SM00836"/>
    </source>
</evidence>
<evidence type="ECO:0000313" key="5">
    <source>
        <dbReference type="EMBL" id="MBA2893017.1"/>
    </source>
</evidence>
<dbReference type="RefSeq" id="WP_220133803.1">
    <property type="nucleotide sequence ID" value="NZ_BAABAM010000003.1"/>
</dbReference>
<name>A0A7W0HRN1_9ACTN</name>
<evidence type="ECO:0000256" key="1">
    <source>
        <dbReference type="ARBA" id="ARBA00022598"/>
    </source>
</evidence>
<dbReference type="SMART" id="SM00836">
    <property type="entry name" value="DALR_1"/>
    <property type="match status" value="1"/>
</dbReference>
<keyword evidence="5" id="KW-0030">Aminoacyl-tRNA synthetase</keyword>
<dbReference type="SUPFAM" id="SSF47323">
    <property type="entry name" value="Anticodon-binding domain of a subclass of class I aminoacyl-tRNA synthetases"/>
    <property type="match status" value="1"/>
</dbReference>
<dbReference type="GO" id="GO:0006420">
    <property type="term" value="P:arginyl-tRNA aminoacylation"/>
    <property type="evidence" value="ECO:0007669"/>
    <property type="project" value="InterPro"/>
</dbReference>
<dbReference type="EMBL" id="JACDUR010000004">
    <property type="protein sequence ID" value="MBA2893017.1"/>
    <property type="molecule type" value="Genomic_DNA"/>
</dbReference>
<dbReference type="EC" id="6.1.1.19" evidence="5"/>
<sequence length="196" mass="21644">MEFDILGEPPTPEGTWVREAAYVSAAALRRGLDPHELAARVPGARVLPGGLIRIVVEVPGELLNGTFERVEDQGWPDLPRTWENPGFVVRYAAARAANARRWAGDLGVPGEPFEPRLLDGPWDRKVLRVLAELPGRRSSRDPGWPAYLVRLATAYHDAHENAPAHPKGDEEPSELHTARIRLAQAVQKVLPVTKQV</sequence>
<evidence type="ECO:0000256" key="2">
    <source>
        <dbReference type="ARBA" id="ARBA00022741"/>
    </source>
</evidence>
<keyword evidence="1 5" id="KW-0436">Ligase</keyword>
<dbReference type="GO" id="GO:0004814">
    <property type="term" value="F:arginine-tRNA ligase activity"/>
    <property type="evidence" value="ECO:0007669"/>
    <property type="project" value="UniProtKB-EC"/>
</dbReference>
<accession>A0A7W0HRN1</accession>
<evidence type="ECO:0000313" key="6">
    <source>
        <dbReference type="Proteomes" id="UP000530928"/>
    </source>
</evidence>
<dbReference type="Gene3D" id="1.10.730.10">
    <property type="entry name" value="Isoleucyl-tRNA Synthetase, Domain 1"/>
    <property type="match status" value="1"/>
</dbReference>
<keyword evidence="3" id="KW-0067">ATP-binding</keyword>
<organism evidence="5 6">
    <name type="scientific">Nonomuraea soli</name>
    <dbReference type="NCBI Taxonomy" id="1032476"/>
    <lineage>
        <taxon>Bacteria</taxon>
        <taxon>Bacillati</taxon>
        <taxon>Actinomycetota</taxon>
        <taxon>Actinomycetes</taxon>
        <taxon>Streptosporangiales</taxon>
        <taxon>Streptosporangiaceae</taxon>
        <taxon>Nonomuraea</taxon>
    </lineage>
</organism>
<feature type="domain" description="DALR anticodon binding" evidence="4">
    <location>
        <begin position="89"/>
        <end position="190"/>
    </location>
</feature>
<dbReference type="InterPro" id="IPR008909">
    <property type="entry name" value="DALR_anticod-bd"/>
</dbReference>
<comment type="caution">
    <text evidence="5">The sequence shown here is derived from an EMBL/GenBank/DDBJ whole genome shotgun (WGS) entry which is preliminary data.</text>
</comment>
<gene>
    <name evidence="5" type="ORF">HNR30_004371</name>
</gene>
<evidence type="ECO:0000256" key="3">
    <source>
        <dbReference type="ARBA" id="ARBA00022840"/>
    </source>
</evidence>
<dbReference type="InterPro" id="IPR009080">
    <property type="entry name" value="tRNAsynth_Ia_anticodon-bd"/>
</dbReference>
<dbReference type="GO" id="GO:0005524">
    <property type="term" value="F:ATP binding"/>
    <property type="evidence" value="ECO:0007669"/>
    <property type="project" value="UniProtKB-KW"/>
</dbReference>
<proteinExistence type="predicted"/>
<dbReference type="Proteomes" id="UP000530928">
    <property type="component" value="Unassembled WGS sequence"/>
</dbReference>